<keyword evidence="1" id="KW-1133">Transmembrane helix</keyword>
<dbReference type="Proteomes" id="UP000018208">
    <property type="component" value="Unassembled WGS sequence"/>
</dbReference>
<dbReference type="VEuPathDB" id="GiardiaDB:SS50377_22666"/>
<dbReference type="EMBL" id="AUWU02000003">
    <property type="protein sequence ID" value="KAH0575045.1"/>
    <property type="molecule type" value="Genomic_DNA"/>
</dbReference>
<protein>
    <recommendedName>
        <fullName evidence="5">Cysteine-rich membrane protein 2</fullName>
    </recommendedName>
</protein>
<proteinExistence type="predicted"/>
<gene>
    <name evidence="2" type="ORF">SS50377_10756</name>
    <name evidence="3" type="ORF">SS50377_22666</name>
</gene>
<dbReference type="InterPro" id="IPR009030">
    <property type="entry name" value="Growth_fac_rcpt_cys_sf"/>
</dbReference>
<keyword evidence="4" id="KW-1185">Reference proteome</keyword>
<dbReference type="AlphaFoldDB" id="V6LZ22"/>
<evidence type="ECO:0000313" key="2">
    <source>
        <dbReference type="EMBL" id="EST48986.1"/>
    </source>
</evidence>
<evidence type="ECO:0000313" key="4">
    <source>
        <dbReference type="Proteomes" id="UP000018208"/>
    </source>
</evidence>
<sequence length="108" mass="12360">MEQCVVENCYLCTDDINTCQHCNDSYQLEYNICVEINPEQQKIDVIIGIVMGIVFIGFIVGMLIYAILNKIKNDKKTNIERQPLLENDHDNIEEVDEHIAAKKSSNKA</sequence>
<reference evidence="2 3" key="1">
    <citation type="journal article" date="2014" name="PLoS Genet.">
        <title>The Genome of Spironucleus salmonicida Highlights a Fish Pathogen Adapted to Fluctuating Environments.</title>
        <authorList>
            <person name="Xu F."/>
            <person name="Jerlstrom-Hultqvist J."/>
            <person name="Einarsson E."/>
            <person name="Astvaldsson A."/>
            <person name="Svard S.G."/>
            <person name="Andersson J.O."/>
        </authorList>
    </citation>
    <scope>NUCLEOTIDE SEQUENCE</scope>
    <source>
        <strain evidence="3">ATCC 50377</strain>
    </source>
</reference>
<dbReference type="SUPFAM" id="SSF57184">
    <property type="entry name" value="Growth factor receptor domain"/>
    <property type="match status" value="1"/>
</dbReference>
<evidence type="ECO:0008006" key="5">
    <source>
        <dbReference type="Google" id="ProtNLM"/>
    </source>
</evidence>
<feature type="transmembrane region" description="Helical" evidence="1">
    <location>
        <begin position="45"/>
        <end position="68"/>
    </location>
</feature>
<keyword evidence="1" id="KW-0472">Membrane</keyword>
<accession>V6LZ22</accession>
<evidence type="ECO:0000313" key="3">
    <source>
        <dbReference type="EMBL" id="KAH0575045.1"/>
    </source>
</evidence>
<keyword evidence="1" id="KW-0812">Transmembrane</keyword>
<dbReference type="EMBL" id="KI545969">
    <property type="protein sequence ID" value="EST48986.1"/>
    <property type="molecule type" value="Genomic_DNA"/>
</dbReference>
<organism evidence="2">
    <name type="scientific">Spironucleus salmonicida</name>
    <dbReference type="NCBI Taxonomy" id="348837"/>
    <lineage>
        <taxon>Eukaryota</taxon>
        <taxon>Metamonada</taxon>
        <taxon>Diplomonadida</taxon>
        <taxon>Hexamitidae</taxon>
        <taxon>Hexamitinae</taxon>
        <taxon>Spironucleus</taxon>
    </lineage>
</organism>
<evidence type="ECO:0000256" key="1">
    <source>
        <dbReference type="SAM" id="Phobius"/>
    </source>
</evidence>
<name>V6LZ22_9EUKA</name>
<reference evidence="3" key="2">
    <citation type="submission" date="2020-12" db="EMBL/GenBank/DDBJ databases">
        <title>New Spironucleus salmonicida genome in near-complete chromosomes.</title>
        <authorList>
            <person name="Xu F."/>
            <person name="Kurt Z."/>
            <person name="Jimenez-Gonzalez A."/>
            <person name="Astvaldsson A."/>
            <person name="Andersson J.O."/>
            <person name="Svard S.G."/>
        </authorList>
    </citation>
    <scope>NUCLEOTIDE SEQUENCE</scope>
    <source>
        <strain evidence="3">ATCC 50377</strain>
    </source>
</reference>